<feature type="transmembrane region" description="Helical" evidence="7">
    <location>
        <begin position="127"/>
        <end position="148"/>
    </location>
</feature>
<dbReference type="AlphaFoldDB" id="A0A9D2CYZ8"/>
<evidence type="ECO:0000256" key="2">
    <source>
        <dbReference type="ARBA" id="ARBA00022448"/>
    </source>
</evidence>
<dbReference type="InterPro" id="IPR002528">
    <property type="entry name" value="MATE_fam"/>
</dbReference>
<feature type="transmembrane region" description="Helical" evidence="7">
    <location>
        <begin position="46"/>
        <end position="72"/>
    </location>
</feature>
<feature type="transmembrane region" description="Helical" evidence="7">
    <location>
        <begin position="377"/>
        <end position="399"/>
    </location>
</feature>
<name>A0A9D2CYZ8_9FIRM</name>
<dbReference type="PIRSF" id="PIRSF006603">
    <property type="entry name" value="DinF"/>
    <property type="match status" value="1"/>
</dbReference>
<dbReference type="InterPro" id="IPR051327">
    <property type="entry name" value="MATE_MepA_subfamily"/>
</dbReference>
<dbReference type="Proteomes" id="UP000824132">
    <property type="component" value="Unassembled WGS sequence"/>
</dbReference>
<evidence type="ECO:0000313" key="9">
    <source>
        <dbReference type="Proteomes" id="UP000824132"/>
    </source>
</evidence>
<dbReference type="GO" id="GO:0005886">
    <property type="term" value="C:plasma membrane"/>
    <property type="evidence" value="ECO:0007669"/>
    <property type="project" value="UniProtKB-SubCell"/>
</dbReference>
<evidence type="ECO:0000256" key="6">
    <source>
        <dbReference type="ARBA" id="ARBA00023136"/>
    </source>
</evidence>
<gene>
    <name evidence="8" type="ORF">H9727_03715</name>
</gene>
<dbReference type="GO" id="GO:0015297">
    <property type="term" value="F:antiporter activity"/>
    <property type="evidence" value="ECO:0007669"/>
    <property type="project" value="InterPro"/>
</dbReference>
<feature type="transmembrane region" description="Helical" evidence="7">
    <location>
        <begin position="155"/>
        <end position="178"/>
    </location>
</feature>
<dbReference type="PANTHER" id="PTHR43823:SF3">
    <property type="entry name" value="MULTIDRUG EXPORT PROTEIN MEPA"/>
    <property type="match status" value="1"/>
</dbReference>
<reference evidence="8" key="2">
    <citation type="submission" date="2021-04" db="EMBL/GenBank/DDBJ databases">
        <authorList>
            <person name="Gilroy R."/>
        </authorList>
    </citation>
    <scope>NUCLEOTIDE SEQUENCE</scope>
    <source>
        <strain evidence="8">CHK187-5294</strain>
    </source>
</reference>
<evidence type="ECO:0000313" key="8">
    <source>
        <dbReference type="EMBL" id="HIZ03372.1"/>
    </source>
</evidence>
<evidence type="ECO:0000256" key="4">
    <source>
        <dbReference type="ARBA" id="ARBA00022692"/>
    </source>
</evidence>
<feature type="transmembrane region" description="Helical" evidence="7">
    <location>
        <begin position="84"/>
        <end position="107"/>
    </location>
</feature>
<reference evidence="8" key="1">
    <citation type="journal article" date="2021" name="PeerJ">
        <title>Extensive microbial diversity within the chicken gut microbiome revealed by metagenomics and culture.</title>
        <authorList>
            <person name="Gilroy R."/>
            <person name="Ravi A."/>
            <person name="Getino M."/>
            <person name="Pursley I."/>
            <person name="Horton D.L."/>
            <person name="Alikhan N.F."/>
            <person name="Baker D."/>
            <person name="Gharbi K."/>
            <person name="Hall N."/>
            <person name="Watson M."/>
            <person name="Adriaenssens E.M."/>
            <person name="Foster-Nyarko E."/>
            <person name="Jarju S."/>
            <person name="Secka A."/>
            <person name="Antonio M."/>
            <person name="Oren A."/>
            <person name="Chaudhuri R.R."/>
            <person name="La Ragione R."/>
            <person name="Hildebrand F."/>
            <person name="Pallen M.J."/>
        </authorList>
    </citation>
    <scope>NUCLEOTIDE SEQUENCE</scope>
    <source>
        <strain evidence="8">CHK187-5294</strain>
    </source>
</reference>
<organism evidence="8 9">
    <name type="scientific">Candidatus Borkfalkia avistercoris</name>
    <dbReference type="NCBI Taxonomy" id="2838504"/>
    <lineage>
        <taxon>Bacteria</taxon>
        <taxon>Bacillati</taxon>
        <taxon>Bacillota</taxon>
        <taxon>Clostridia</taxon>
        <taxon>Christensenellales</taxon>
        <taxon>Christensenellaceae</taxon>
        <taxon>Candidatus Borkfalkia</taxon>
    </lineage>
</organism>
<protein>
    <submittedName>
        <fullName evidence="8">Multidrug transporter MatE</fullName>
    </submittedName>
</protein>
<evidence type="ECO:0000256" key="3">
    <source>
        <dbReference type="ARBA" id="ARBA00022475"/>
    </source>
</evidence>
<evidence type="ECO:0000256" key="7">
    <source>
        <dbReference type="SAM" id="Phobius"/>
    </source>
</evidence>
<comment type="subcellular location">
    <subcellularLocation>
        <location evidence="1">Cell membrane</location>
        <topology evidence="1">Multi-pass membrane protein</topology>
    </subcellularLocation>
</comment>
<feature type="transmembrane region" description="Helical" evidence="7">
    <location>
        <begin position="405"/>
        <end position="426"/>
    </location>
</feature>
<keyword evidence="2" id="KW-0813">Transport</keyword>
<dbReference type="EMBL" id="DXCL01000022">
    <property type="protein sequence ID" value="HIZ03372.1"/>
    <property type="molecule type" value="Genomic_DNA"/>
</dbReference>
<dbReference type="GO" id="GO:0042910">
    <property type="term" value="F:xenobiotic transmembrane transporter activity"/>
    <property type="evidence" value="ECO:0007669"/>
    <property type="project" value="InterPro"/>
</dbReference>
<evidence type="ECO:0000256" key="1">
    <source>
        <dbReference type="ARBA" id="ARBA00004651"/>
    </source>
</evidence>
<keyword evidence="5 7" id="KW-1133">Transmembrane helix</keyword>
<comment type="caution">
    <text evidence="8">The sequence shown here is derived from an EMBL/GenBank/DDBJ whole genome shotgun (WGS) entry which is preliminary data.</text>
</comment>
<proteinExistence type="predicted"/>
<keyword evidence="4 7" id="KW-0812">Transmembrane</keyword>
<evidence type="ECO:0000256" key="5">
    <source>
        <dbReference type="ARBA" id="ARBA00022989"/>
    </source>
</evidence>
<feature type="transmembrane region" description="Helical" evidence="7">
    <location>
        <begin position="7"/>
        <end position="26"/>
    </location>
</feature>
<keyword evidence="3" id="KW-1003">Cell membrane</keyword>
<dbReference type="Pfam" id="PF01554">
    <property type="entry name" value="MatE"/>
    <property type="match status" value="2"/>
</dbReference>
<feature type="transmembrane region" description="Helical" evidence="7">
    <location>
        <begin position="227"/>
        <end position="247"/>
    </location>
</feature>
<keyword evidence="6 7" id="KW-0472">Membrane</keyword>
<sequence length="440" mass="46438">MVTVRAFLKYVLPSMLAFALSGVYSIADGFFVGNQLGDNALAAVNIAYPITAFIQAAGTGIGMGGAIRFAIAAGGTAPESRHKYFAASCILLAAASVLLTAVFAFASAPLIRLFGAEGDTYALAEEYIRVIVWGAVLQIFGTGLVPFIRNMGGSVAAMAAMISGFVTNIVLDYVFVWVTGWGMAGAAAATVIGQAATLIVCAGYLIAKKQKLSLRLGIGAGRLMRQILLIGLSPFGLTFSPNITLILVNKFAAISGGEFAVACYATVSYISCVVLLLLQGISDGSQPLMSQYFGEGNEQSAKRVRTYGFIFAAATAVVCCAALFFAREYMAGLFGASAEVSNEVAKILPLFTAGYLFAGVTRMTAAYFYATDKSWRAYILIFGEPAILLILLLFMPALLGVWGTWISVPLSQAVISIVSAVFLFIFRTKKSGSTESKQNI</sequence>
<feature type="transmembrane region" description="Helical" evidence="7">
    <location>
        <begin position="347"/>
        <end position="370"/>
    </location>
</feature>
<dbReference type="InterPro" id="IPR048279">
    <property type="entry name" value="MdtK-like"/>
</dbReference>
<accession>A0A9D2CYZ8</accession>
<feature type="transmembrane region" description="Helical" evidence="7">
    <location>
        <begin position="184"/>
        <end position="206"/>
    </location>
</feature>
<feature type="transmembrane region" description="Helical" evidence="7">
    <location>
        <begin position="259"/>
        <end position="278"/>
    </location>
</feature>
<feature type="transmembrane region" description="Helical" evidence="7">
    <location>
        <begin position="307"/>
        <end position="327"/>
    </location>
</feature>
<dbReference type="PANTHER" id="PTHR43823">
    <property type="entry name" value="SPORULATION PROTEIN YKVU"/>
    <property type="match status" value="1"/>
</dbReference>